<keyword evidence="1" id="KW-0472">Membrane</keyword>
<dbReference type="AlphaFoldDB" id="L9ZYX3"/>
<feature type="transmembrane region" description="Helical" evidence="1">
    <location>
        <begin position="12"/>
        <end position="37"/>
    </location>
</feature>
<proteinExistence type="predicted"/>
<keyword evidence="1" id="KW-0812">Transmembrane</keyword>
<dbReference type="OrthoDB" id="202569at2157"/>
<dbReference type="Proteomes" id="UP000011648">
    <property type="component" value="Unassembled WGS sequence"/>
</dbReference>
<protein>
    <recommendedName>
        <fullName evidence="4">DUF4330 domain-containing protein</fullName>
    </recommendedName>
</protein>
<gene>
    <name evidence="2" type="ORF">C484_11256</name>
</gene>
<name>L9ZYX3_9EURY</name>
<accession>L9ZYX3</accession>
<dbReference type="PATRIC" id="fig|1230458.4.peg.2261"/>
<dbReference type="RefSeq" id="WP_006826002.1">
    <property type="nucleotide sequence ID" value="NZ_AOIL01000042.1"/>
</dbReference>
<evidence type="ECO:0000256" key="1">
    <source>
        <dbReference type="SAM" id="Phobius"/>
    </source>
</evidence>
<evidence type="ECO:0008006" key="4">
    <source>
        <dbReference type="Google" id="ProtNLM"/>
    </source>
</evidence>
<dbReference type="InterPro" id="IPR025480">
    <property type="entry name" value="DUF4330"/>
</dbReference>
<sequence length="281" mass="29531">MPLIDDDGSLLGVINVIDALVVGLLLVVVAAGVGLVVTGNSGGEPATAAEPNGDPETRYVTLELGSQPDYVADRLDENETAAIAGSDDNVSLTDVFVTAPAADGSQTVRVRAAVDGVAGGDTHDLDRFRVGGDPLRLGDSLRLDLGWHATNGTVTDLSTEGETLAIEPTTTVVDVELDNVDPNVADELGVNMSETARGETIATIESVEREPATVIIESDDGNIYEREHPRNERVTLTVELQTTAHERETGTRFRGDRLEAGTTIALDLDTTTVSGTVTDIE</sequence>
<evidence type="ECO:0000313" key="3">
    <source>
        <dbReference type="Proteomes" id="UP000011648"/>
    </source>
</evidence>
<dbReference type="Pfam" id="PF14221">
    <property type="entry name" value="DUF4330"/>
    <property type="match status" value="2"/>
</dbReference>
<evidence type="ECO:0000313" key="2">
    <source>
        <dbReference type="EMBL" id="ELY90797.1"/>
    </source>
</evidence>
<organism evidence="2 3">
    <name type="scientific">Natrialba taiwanensis DSM 12281</name>
    <dbReference type="NCBI Taxonomy" id="1230458"/>
    <lineage>
        <taxon>Archaea</taxon>
        <taxon>Methanobacteriati</taxon>
        <taxon>Methanobacteriota</taxon>
        <taxon>Stenosarchaea group</taxon>
        <taxon>Halobacteria</taxon>
        <taxon>Halobacteriales</taxon>
        <taxon>Natrialbaceae</taxon>
        <taxon>Natrialba</taxon>
    </lineage>
</organism>
<keyword evidence="3" id="KW-1185">Reference proteome</keyword>
<comment type="caution">
    <text evidence="2">The sequence shown here is derived from an EMBL/GenBank/DDBJ whole genome shotgun (WGS) entry which is preliminary data.</text>
</comment>
<dbReference type="EMBL" id="AOIL01000042">
    <property type="protein sequence ID" value="ELY90797.1"/>
    <property type="molecule type" value="Genomic_DNA"/>
</dbReference>
<keyword evidence="1" id="KW-1133">Transmembrane helix</keyword>
<reference evidence="2 3" key="1">
    <citation type="journal article" date="2014" name="PLoS Genet.">
        <title>Phylogenetically driven sequencing of extremely halophilic archaea reveals strategies for static and dynamic osmo-response.</title>
        <authorList>
            <person name="Becker E.A."/>
            <person name="Seitzer P.M."/>
            <person name="Tritt A."/>
            <person name="Larsen D."/>
            <person name="Krusor M."/>
            <person name="Yao A.I."/>
            <person name="Wu D."/>
            <person name="Madern D."/>
            <person name="Eisen J.A."/>
            <person name="Darling A.E."/>
            <person name="Facciotti M.T."/>
        </authorList>
    </citation>
    <scope>NUCLEOTIDE SEQUENCE [LARGE SCALE GENOMIC DNA]</scope>
    <source>
        <strain evidence="2 3">DSM 12281</strain>
    </source>
</reference>